<evidence type="ECO:0000259" key="12">
    <source>
        <dbReference type="PROSITE" id="PS50075"/>
    </source>
</evidence>
<keyword evidence="4" id="KW-0596">Phosphopantetheine</keyword>
<keyword evidence="14" id="KW-1185">Reference proteome</keyword>
<dbReference type="SMART" id="SM00823">
    <property type="entry name" value="PKS_PP"/>
    <property type="match status" value="1"/>
</dbReference>
<dbReference type="InterPro" id="IPR027417">
    <property type="entry name" value="P-loop_NTPase"/>
</dbReference>
<dbReference type="NCBIfam" id="TIGR01313">
    <property type="entry name" value="therm_gnt_kin"/>
    <property type="match status" value="1"/>
</dbReference>
<dbReference type="GO" id="GO:0005975">
    <property type="term" value="P:carbohydrate metabolic process"/>
    <property type="evidence" value="ECO:0007669"/>
    <property type="project" value="InterPro"/>
</dbReference>
<dbReference type="CDD" id="cd02021">
    <property type="entry name" value="GntK"/>
    <property type="match status" value="1"/>
</dbReference>
<dbReference type="InterPro" id="IPR006162">
    <property type="entry name" value="Ppantetheine_attach_site"/>
</dbReference>
<dbReference type="SUPFAM" id="SSF47336">
    <property type="entry name" value="ACP-like"/>
    <property type="match status" value="1"/>
</dbReference>
<gene>
    <name evidence="13" type="ORF">NA56DRAFT_703951</name>
</gene>
<proteinExistence type="inferred from homology"/>
<dbReference type="Pfam" id="PF00550">
    <property type="entry name" value="PP-binding"/>
    <property type="match status" value="1"/>
</dbReference>
<evidence type="ECO:0000313" key="14">
    <source>
        <dbReference type="Proteomes" id="UP000235672"/>
    </source>
</evidence>
<evidence type="ECO:0000256" key="6">
    <source>
        <dbReference type="ARBA" id="ARBA00022679"/>
    </source>
</evidence>
<comment type="catalytic activity">
    <reaction evidence="11">
        <text>D-gluconate + ATP = 6-phospho-D-gluconate + ADP + H(+)</text>
        <dbReference type="Rhea" id="RHEA:19433"/>
        <dbReference type="ChEBI" id="CHEBI:15378"/>
        <dbReference type="ChEBI" id="CHEBI:18391"/>
        <dbReference type="ChEBI" id="CHEBI:30616"/>
        <dbReference type="ChEBI" id="CHEBI:58759"/>
        <dbReference type="ChEBI" id="CHEBI:456216"/>
        <dbReference type="EC" id="2.7.1.12"/>
    </reaction>
</comment>
<dbReference type="InterPro" id="IPR020845">
    <property type="entry name" value="AMP-binding_CS"/>
</dbReference>
<dbReference type="InterPro" id="IPR013120">
    <property type="entry name" value="FAR_NAD-bd"/>
</dbReference>
<dbReference type="InterPro" id="IPR006001">
    <property type="entry name" value="Therm_gnt_kin"/>
</dbReference>
<dbReference type="OrthoDB" id="429813at2759"/>
<dbReference type="SUPFAM" id="SSF51735">
    <property type="entry name" value="NAD(P)-binding Rossmann-fold domains"/>
    <property type="match status" value="1"/>
</dbReference>
<comment type="pathway">
    <text evidence="1">Carbohydrate acid metabolism; D-gluconate degradation.</text>
</comment>
<dbReference type="Gene3D" id="3.40.50.720">
    <property type="entry name" value="NAD(P)-binding Rossmann-like Domain"/>
    <property type="match status" value="1"/>
</dbReference>
<dbReference type="Gene3D" id="3.40.50.12780">
    <property type="entry name" value="N-terminal domain of ligase-like"/>
    <property type="match status" value="1"/>
</dbReference>
<dbReference type="PROSITE" id="PS00012">
    <property type="entry name" value="PHOSPHOPANTETHEINE"/>
    <property type="match status" value="1"/>
</dbReference>
<dbReference type="EC" id="2.7.1.12" evidence="3"/>
<dbReference type="InterPro" id="IPR020806">
    <property type="entry name" value="PKS_PP-bd"/>
</dbReference>
<protein>
    <recommendedName>
        <fullName evidence="3">gluconokinase</fullName>
        <ecNumber evidence="3">2.7.1.12</ecNumber>
    </recommendedName>
    <alternativeName>
        <fullName evidence="10">Gluconate kinase</fullName>
    </alternativeName>
</protein>
<dbReference type="SUPFAM" id="SSF56801">
    <property type="entry name" value="Acetyl-CoA synthetase-like"/>
    <property type="match status" value="1"/>
</dbReference>
<dbReference type="InterPro" id="IPR042099">
    <property type="entry name" value="ANL_N_sf"/>
</dbReference>
<dbReference type="Pfam" id="PF23562">
    <property type="entry name" value="AMP-binding_C_3"/>
    <property type="match status" value="1"/>
</dbReference>
<keyword evidence="6" id="KW-0808">Transferase</keyword>
<dbReference type="PROSITE" id="PS00455">
    <property type="entry name" value="AMP_BINDING"/>
    <property type="match status" value="1"/>
</dbReference>
<evidence type="ECO:0000256" key="8">
    <source>
        <dbReference type="ARBA" id="ARBA00022777"/>
    </source>
</evidence>
<evidence type="ECO:0000256" key="5">
    <source>
        <dbReference type="ARBA" id="ARBA00022553"/>
    </source>
</evidence>
<evidence type="ECO:0000256" key="1">
    <source>
        <dbReference type="ARBA" id="ARBA00004875"/>
    </source>
</evidence>
<accession>A0A2J6Q4Q5</accession>
<dbReference type="PANTHER" id="PTHR43439">
    <property type="entry name" value="PHENYLACETATE-COENZYME A LIGASE"/>
    <property type="match status" value="1"/>
</dbReference>
<dbReference type="InterPro" id="IPR051414">
    <property type="entry name" value="Adenylate-forming_Reductase"/>
</dbReference>
<evidence type="ECO:0000256" key="7">
    <source>
        <dbReference type="ARBA" id="ARBA00022741"/>
    </source>
</evidence>
<dbReference type="STRING" id="1745343.A0A2J6Q4Q5"/>
<evidence type="ECO:0000256" key="9">
    <source>
        <dbReference type="ARBA" id="ARBA00022840"/>
    </source>
</evidence>
<name>A0A2J6Q4Q5_9HELO</name>
<comment type="similarity">
    <text evidence="2">Belongs to the gluconokinase GntK/GntV family.</text>
</comment>
<dbReference type="PANTHER" id="PTHR43439:SF2">
    <property type="entry name" value="ENZYME, PUTATIVE (JCVI)-RELATED"/>
    <property type="match status" value="1"/>
</dbReference>
<dbReference type="Pfam" id="PF00501">
    <property type="entry name" value="AMP-binding"/>
    <property type="match status" value="1"/>
</dbReference>
<dbReference type="EMBL" id="KZ613482">
    <property type="protein sequence ID" value="PMD21260.1"/>
    <property type="molecule type" value="Genomic_DNA"/>
</dbReference>
<dbReference type="GO" id="GO:0005524">
    <property type="term" value="F:ATP binding"/>
    <property type="evidence" value="ECO:0007669"/>
    <property type="project" value="UniProtKB-KW"/>
</dbReference>
<keyword evidence="7" id="KW-0547">Nucleotide-binding</keyword>
<reference evidence="13 14" key="1">
    <citation type="submission" date="2016-05" db="EMBL/GenBank/DDBJ databases">
        <title>A degradative enzymes factory behind the ericoid mycorrhizal symbiosis.</title>
        <authorList>
            <consortium name="DOE Joint Genome Institute"/>
            <person name="Martino E."/>
            <person name="Morin E."/>
            <person name="Grelet G."/>
            <person name="Kuo A."/>
            <person name="Kohler A."/>
            <person name="Daghino S."/>
            <person name="Barry K."/>
            <person name="Choi C."/>
            <person name="Cichocki N."/>
            <person name="Clum A."/>
            <person name="Copeland A."/>
            <person name="Hainaut M."/>
            <person name="Haridas S."/>
            <person name="Labutti K."/>
            <person name="Lindquist E."/>
            <person name="Lipzen A."/>
            <person name="Khouja H.-R."/>
            <person name="Murat C."/>
            <person name="Ohm R."/>
            <person name="Olson A."/>
            <person name="Spatafora J."/>
            <person name="Veneault-Fourrey C."/>
            <person name="Henrissat B."/>
            <person name="Grigoriev I."/>
            <person name="Martin F."/>
            <person name="Perotto S."/>
        </authorList>
    </citation>
    <scope>NUCLEOTIDE SEQUENCE [LARGE SCALE GENOMIC DNA]</scope>
    <source>
        <strain evidence="13 14">UAMH 7357</strain>
    </source>
</reference>
<dbReference type="InterPro" id="IPR036736">
    <property type="entry name" value="ACP-like_sf"/>
</dbReference>
<dbReference type="InterPro" id="IPR000873">
    <property type="entry name" value="AMP-dep_synth/lig_dom"/>
</dbReference>
<keyword evidence="9" id="KW-0067">ATP-binding</keyword>
<evidence type="ECO:0000256" key="3">
    <source>
        <dbReference type="ARBA" id="ARBA00012054"/>
    </source>
</evidence>
<dbReference type="InterPro" id="IPR036291">
    <property type="entry name" value="NAD(P)-bd_dom_sf"/>
</dbReference>
<dbReference type="InterPro" id="IPR009081">
    <property type="entry name" value="PP-bd_ACP"/>
</dbReference>
<dbReference type="UniPathway" id="UPA00792"/>
<dbReference type="GO" id="GO:0031177">
    <property type="term" value="F:phosphopantetheine binding"/>
    <property type="evidence" value="ECO:0007669"/>
    <property type="project" value="InterPro"/>
</dbReference>
<dbReference type="AlphaFoldDB" id="A0A2J6Q4Q5"/>
<evidence type="ECO:0000256" key="4">
    <source>
        <dbReference type="ARBA" id="ARBA00022450"/>
    </source>
</evidence>
<evidence type="ECO:0000256" key="2">
    <source>
        <dbReference type="ARBA" id="ARBA00008420"/>
    </source>
</evidence>
<sequence length="1248" mass="137096">MPPSAIGIAPASVSNSFSWKSQVKTLETTIPAQSPDFESRAPLTIDELVRKRSKEIPRELIISYPSSGLEYVDYTLRQIDIFAHRVAQKYKVLIPQRQSSLDPEIVVGLLGPSNLEYFISILALTKLGHTVLFLSTRISIAAYTSLLETTGTKYLLVDSSFRDTAAQLNETCKSVEVHDITDAKSYNFPIIDEVIDTKLSQHLQPDLESKKISWIIHSSGSTGLPKPIYQTHSAALNNYASNLNLRGFITLPLYHAHGISSVFRSIHSKKQIYVYSASLPLTHQNLLKIMQKYRFDIFYGVPYALKLLGESSEGIAALAKQKVVMFGGSACPDALGDKLVEHGVNLISHYGTTETGQLMTSFREPGDKAWDYVRAGDAVKPYLQWEERSPGILELVVLDGWSSKVASNRADGSYATKDLFTRHPTIPNAWKYFARLDDTIVLMNGEKVVPNTFEHLIRNEKLVAEAVLFGSGRARPGLMIIPSEAAKDLSADDIRRELVPALNKANKDMPGYAQMTLDMVEVLPVGTDYPRTDKGTVIRAAFYRRFESEIEKVYDSADVPSGELSLSESELKEYIRAELLKILPPTSSGLLTNDTDFFSIGVDSLQAIQLRTALSKNIQTNNNKLGSNIVFDFPSINALAEELYRIQTGGNSNVVSVVDKMEELISKYSVFEPHVAMKNTNEGNYLVVTGVTGSLGAHLVAQLVLREDVRKVYCLVRASSTANARLRVIQSMRGRSVYHYLPLNAQRKIVALPSHFGDASLGLSPEMYNEIASKITGLVHCAWSVNFNLGLGSFEADCIAGAHNLLTLCLKAQRLEPATFNFCSSVSAVARTKGGFVSEALPESLEYAQGMGYAQSKLVTEHICVEAAKSFGIKTRVLRVGQVIADTARGIWNATEAIPLMMQAALTIGAVPALDENPLWLPVDIVASTISEISLGSAGSGIMNVVHHQAFHWTRDLIPALHNAGLGFKELPQKAWVEELRKSNPDPVANPPIKLLEFFASKYDNDLKRTGLTYDTSYARFLSPSLASAPVLNQSLVSKFVSHFLATSWSSNRASPPQKKRMIIISGPVGSGKSILAAGISKTLNIPWIEGDSMHSKEANEKMANGIPLTDEDRWLWLETIRATALLKLRESKKGDVVVTCSALKRSSRDELRKSRVMETVFLLLESEDEEHVLKESLGKKEGNPVEKEMVEIQLETMEVPGVEEADVVPVDAGRERGVVLKEVIGGLGSTLLGAYATTDGAAGDFKT</sequence>
<dbReference type="Gene3D" id="1.10.1200.10">
    <property type="entry name" value="ACP-like"/>
    <property type="match status" value="1"/>
</dbReference>
<evidence type="ECO:0000256" key="10">
    <source>
        <dbReference type="ARBA" id="ARBA00029835"/>
    </source>
</evidence>
<dbReference type="Pfam" id="PF07993">
    <property type="entry name" value="NAD_binding_4"/>
    <property type="match status" value="1"/>
</dbReference>
<evidence type="ECO:0000256" key="11">
    <source>
        <dbReference type="ARBA" id="ARBA00048090"/>
    </source>
</evidence>
<dbReference type="PROSITE" id="PS50075">
    <property type="entry name" value="CARRIER"/>
    <property type="match status" value="1"/>
</dbReference>
<dbReference type="SUPFAM" id="SSF52540">
    <property type="entry name" value="P-loop containing nucleoside triphosphate hydrolases"/>
    <property type="match status" value="1"/>
</dbReference>
<organism evidence="13 14">
    <name type="scientific">Hyaloscypha hepaticicola</name>
    <dbReference type="NCBI Taxonomy" id="2082293"/>
    <lineage>
        <taxon>Eukaryota</taxon>
        <taxon>Fungi</taxon>
        <taxon>Dikarya</taxon>
        <taxon>Ascomycota</taxon>
        <taxon>Pezizomycotina</taxon>
        <taxon>Leotiomycetes</taxon>
        <taxon>Helotiales</taxon>
        <taxon>Hyaloscyphaceae</taxon>
        <taxon>Hyaloscypha</taxon>
    </lineage>
</organism>
<feature type="domain" description="Carrier" evidence="12">
    <location>
        <begin position="566"/>
        <end position="647"/>
    </location>
</feature>
<dbReference type="Proteomes" id="UP000235672">
    <property type="component" value="Unassembled WGS sequence"/>
</dbReference>
<evidence type="ECO:0000313" key="13">
    <source>
        <dbReference type="EMBL" id="PMD21260.1"/>
    </source>
</evidence>
<keyword evidence="5" id="KW-0597">Phosphoprotein</keyword>
<keyword evidence="8" id="KW-0418">Kinase</keyword>
<dbReference type="GO" id="GO:0046316">
    <property type="term" value="F:gluconokinase activity"/>
    <property type="evidence" value="ECO:0007669"/>
    <property type="project" value="UniProtKB-EC"/>
</dbReference>
<dbReference type="Gene3D" id="3.40.50.300">
    <property type="entry name" value="P-loop containing nucleotide triphosphate hydrolases"/>
    <property type="match status" value="1"/>
</dbReference>